<feature type="domain" description="ABC transmembrane type-1" evidence="9">
    <location>
        <begin position="95"/>
        <end position="313"/>
    </location>
</feature>
<dbReference type="InterPro" id="IPR000515">
    <property type="entry name" value="MetI-like"/>
</dbReference>
<gene>
    <name evidence="10" type="ORF">GCM10010913_15980</name>
</gene>
<keyword evidence="2 7" id="KW-0813">Transport</keyword>
<feature type="transmembrane region" description="Helical" evidence="7">
    <location>
        <begin position="36"/>
        <end position="57"/>
    </location>
</feature>
<keyword evidence="5 7" id="KW-1133">Transmembrane helix</keyword>
<dbReference type="Proteomes" id="UP000608420">
    <property type="component" value="Unassembled WGS sequence"/>
</dbReference>
<comment type="caution">
    <text evidence="10">The sequence shown here is derived from an EMBL/GenBank/DDBJ whole genome shotgun (WGS) entry which is preliminary data.</text>
</comment>
<evidence type="ECO:0000256" key="5">
    <source>
        <dbReference type="ARBA" id="ARBA00022989"/>
    </source>
</evidence>
<evidence type="ECO:0000256" key="6">
    <source>
        <dbReference type="ARBA" id="ARBA00023136"/>
    </source>
</evidence>
<dbReference type="Gene3D" id="1.10.3720.10">
    <property type="entry name" value="MetI-like"/>
    <property type="match status" value="1"/>
</dbReference>
<evidence type="ECO:0000256" key="2">
    <source>
        <dbReference type="ARBA" id="ARBA00022448"/>
    </source>
</evidence>
<keyword evidence="3" id="KW-1003">Cell membrane</keyword>
<keyword evidence="11" id="KW-1185">Reference proteome</keyword>
<organism evidence="10 11">
    <name type="scientific">Paenibacillus aceti</name>
    <dbReference type="NCBI Taxonomy" id="1820010"/>
    <lineage>
        <taxon>Bacteria</taxon>
        <taxon>Bacillati</taxon>
        <taxon>Bacillota</taxon>
        <taxon>Bacilli</taxon>
        <taxon>Bacillales</taxon>
        <taxon>Paenibacillaceae</taxon>
        <taxon>Paenibacillus</taxon>
    </lineage>
</organism>
<feature type="transmembrane region" description="Helical" evidence="7">
    <location>
        <begin position="99"/>
        <end position="123"/>
    </location>
</feature>
<proteinExistence type="inferred from homology"/>
<dbReference type="SUPFAM" id="SSF161098">
    <property type="entry name" value="MetI-like"/>
    <property type="match status" value="1"/>
</dbReference>
<comment type="subcellular location">
    <subcellularLocation>
        <location evidence="1 7">Cell membrane</location>
        <topology evidence="1 7">Multi-pass membrane protein</topology>
    </subcellularLocation>
</comment>
<evidence type="ECO:0000256" key="7">
    <source>
        <dbReference type="RuleBase" id="RU363032"/>
    </source>
</evidence>
<dbReference type="PROSITE" id="PS50928">
    <property type="entry name" value="ABC_TM1"/>
    <property type="match status" value="1"/>
</dbReference>
<accession>A0ABQ1VUG7</accession>
<dbReference type="InterPro" id="IPR050809">
    <property type="entry name" value="UgpAE/MalFG_permease"/>
</dbReference>
<dbReference type="PANTHER" id="PTHR43227:SF11">
    <property type="entry name" value="BLL4140 PROTEIN"/>
    <property type="match status" value="1"/>
</dbReference>
<evidence type="ECO:0000313" key="10">
    <source>
        <dbReference type="EMBL" id="GGF95211.1"/>
    </source>
</evidence>
<feature type="transmembrane region" description="Helical" evidence="7">
    <location>
        <begin position="231"/>
        <end position="255"/>
    </location>
</feature>
<keyword evidence="4 7" id="KW-0812">Transmembrane</keyword>
<sequence>MPQATTEQQLLPVPPPPKPRSKSPIARFFRQWDIQLMVIPGIILVFIFSYLPMYGILTGFMDYNLFTGAHIWENPWVGFKHFEAFFHAPEFGRLIRNTVVISLLKFFIGFPAPIILALLLNEVRHMFFKRTIQTITYLPHFLSWVIVAGLAMAMLSTENGSVNMILQQVGAIDEPINFLSMKEYFWPILISVNVWKEIGFNSIVYLAAIASVDPHLYEAADIDGASKFKQIYLITLPSIIPVVVIFMILAIGNLLNAGFEDILLLATNPVLRSVSDVIDTYVYRVGLGTHRYSYAVAIGLFKAVISIGMLSMANLLARRSGNSLW</sequence>
<evidence type="ECO:0000256" key="4">
    <source>
        <dbReference type="ARBA" id="ARBA00022692"/>
    </source>
</evidence>
<dbReference type="InterPro" id="IPR035906">
    <property type="entry name" value="MetI-like_sf"/>
</dbReference>
<protein>
    <submittedName>
        <fullName evidence="10">Sugar ABC transporter permease</fullName>
    </submittedName>
</protein>
<feature type="transmembrane region" description="Helical" evidence="7">
    <location>
        <begin position="135"/>
        <end position="155"/>
    </location>
</feature>
<dbReference type="PANTHER" id="PTHR43227">
    <property type="entry name" value="BLL4140 PROTEIN"/>
    <property type="match status" value="1"/>
</dbReference>
<dbReference type="Pfam" id="PF00528">
    <property type="entry name" value="BPD_transp_1"/>
    <property type="match status" value="1"/>
</dbReference>
<evidence type="ECO:0000256" key="8">
    <source>
        <dbReference type="SAM" id="MobiDB-lite"/>
    </source>
</evidence>
<comment type="similarity">
    <text evidence="7">Belongs to the binding-protein-dependent transport system permease family.</text>
</comment>
<evidence type="ECO:0000259" key="9">
    <source>
        <dbReference type="PROSITE" id="PS50928"/>
    </source>
</evidence>
<evidence type="ECO:0000256" key="1">
    <source>
        <dbReference type="ARBA" id="ARBA00004651"/>
    </source>
</evidence>
<feature type="transmembrane region" description="Helical" evidence="7">
    <location>
        <begin position="184"/>
        <end position="210"/>
    </location>
</feature>
<evidence type="ECO:0000256" key="3">
    <source>
        <dbReference type="ARBA" id="ARBA00022475"/>
    </source>
</evidence>
<feature type="transmembrane region" description="Helical" evidence="7">
    <location>
        <begin position="292"/>
        <end position="317"/>
    </location>
</feature>
<dbReference type="CDD" id="cd06261">
    <property type="entry name" value="TM_PBP2"/>
    <property type="match status" value="1"/>
</dbReference>
<keyword evidence="6 7" id="KW-0472">Membrane</keyword>
<dbReference type="EMBL" id="BMIW01000008">
    <property type="protein sequence ID" value="GGF95211.1"/>
    <property type="molecule type" value="Genomic_DNA"/>
</dbReference>
<evidence type="ECO:0000313" key="11">
    <source>
        <dbReference type="Proteomes" id="UP000608420"/>
    </source>
</evidence>
<name>A0ABQ1VUG7_9BACL</name>
<reference evidence="11" key="1">
    <citation type="journal article" date="2019" name="Int. J. Syst. Evol. Microbiol.">
        <title>The Global Catalogue of Microorganisms (GCM) 10K type strain sequencing project: providing services to taxonomists for standard genome sequencing and annotation.</title>
        <authorList>
            <consortium name="The Broad Institute Genomics Platform"/>
            <consortium name="The Broad Institute Genome Sequencing Center for Infectious Disease"/>
            <person name="Wu L."/>
            <person name="Ma J."/>
        </authorList>
    </citation>
    <scope>NUCLEOTIDE SEQUENCE [LARGE SCALE GENOMIC DNA]</scope>
    <source>
        <strain evidence="11">CGMCC 1.15420</strain>
    </source>
</reference>
<feature type="region of interest" description="Disordered" evidence="8">
    <location>
        <begin position="1"/>
        <end position="22"/>
    </location>
</feature>
<dbReference type="RefSeq" id="WP_120462029.1">
    <property type="nucleotide sequence ID" value="NZ_BMIW01000008.1"/>
</dbReference>